<dbReference type="InterPro" id="IPR017941">
    <property type="entry name" value="Rieske_2Fe-2S"/>
</dbReference>
<dbReference type="InterPro" id="IPR036922">
    <property type="entry name" value="Rieske_2Fe-2S_sf"/>
</dbReference>
<dbReference type="SUPFAM" id="SSF55961">
    <property type="entry name" value="Bet v1-like"/>
    <property type="match status" value="1"/>
</dbReference>
<dbReference type="RefSeq" id="WP_061009760.1">
    <property type="nucleotide sequence ID" value="NZ_LSKL01000178.1"/>
</dbReference>
<accession>A0A1A0MJP1</accession>
<keyword evidence="3" id="KW-0479">Metal-binding</keyword>
<dbReference type="GO" id="GO:0051537">
    <property type="term" value="F:2 iron, 2 sulfur cluster binding"/>
    <property type="evidence" value="ECO:0007669"/>
    <property type="project" value="UniProtKB-KW"/>
</dbReference>
<keyword evidence="8" id="KW-0753">Steroid metabolism</keyword>
<evidence type="ECO:0000256" key="6">
    <source>
        <dbReference type="ARBA" id="ARBA00023004"/>
    </source>
</evidence>
<feature type="domain" description="Rieske" evidence="11">
    <location>
        <begin position="24"/>
        <end position="126"/>
    </location>
</feature>
<dbReference type="OrthoDB" id="5243643at2"/>
<evidence type="ECO:0000313" key="15">
    <source>
        <dbReference type="Proteomes" id="UP000294929"/>
    </source>
</evidence>
<evidence type="ECO:0000313" key="13">
    <source>
        <dbReference type="EMBL" id="TDK86331.1"/>
    </source>
</evidence>
<evidence type="ECO:0000256" key="5">
    <source>
        <dbReference type="ARBA" id="ARBA00023002"/>
    </source>
</evidence>
<dbReference type="GO" id="GO:0016042">
    <property type="term" value="P:lipid catabolic process"/>
    <property type="evidence" value="ECO:0007669"/>
    <property type="project" value="UniProtKB-KW"/>
</dbReference>
<dbReference type="EMBL" id="LZSF01000171">
    <property type="protein sequence ID" value="OBA85627.1"/>
    <property type="molecule type" value="Genomic_DNA"/>
</dbReference>
<comment type="cofactor">
    <cofactor evidence="1">
        <name>Fe cation</name>
        <dbReference type="ChEBI" id="CHEBI:24875"/>
    </cofactor>
</comment>
<gene>
    <name evidence="12" type="ORF">A5642_23855</name>
    <name evidence="13" type="ORF">EUA03_20305</name>
</gene>
<keyword evidence="4" id="KW-0442">Lipid degradation</keyword>
<dbReference type="GO" id="GO:0016705">
    <property type="term" value="F:oxidoreductase activity, acting on paired donors, with incorporation or reduction of molecular oxygen"/>
    <property type="evidence" value="ECO:0007669"/>
    <property type="project" value="UniProtKB-ARBA"/>
</dbReference>
<evidence type="ECO:0000256" key="10">
    <source>
        <dbReference type="ARBA" id="ARBA00046982"/>
    </source>
</evidence>
<protein>
    <recommendedName>
        <fullName evidence="9">Rieske-type oxygenase</fullName>
    </recommendedName>
</protein>
<evidence type="ECO:0000256" key="2">
    <source>
        <dbReference type="ARBA" id="ARBA00022714"/>
    </source>
</evidence>
<dbReference type="GO" id="GO:0004497">
    <property type="term" value="F:monooxygenase activity"/>
    <property type="evidence" value="ECO:0007669"/>
    <property type="project" value="UniProtKB-ARBA"/>
</dbReference>
<dbReference type="InterPro" id="IPR050584">
    <property type="entry name" value="Cholesterol_7-desaturase"/>
</dbReference>
<sequence>MTSTTEVTNLSRAGDAFPPYPYSWYAVAFAHELGPGTVLTRRFLDGEIIVFQTASGELSAAEPYCPHLGAHIGKRGWVDGEAVVCPFHEFRFAPSGTCVSTPTGEPPRGAALKTLPVRNHLGMIMVYHGPPGQQPAFELDLPAADAGWHPIATKKLHFKTHPQEVNENGLDHAHFATIHKFRDFVVPKPMEIDGPRIYTEYGGTKPIPVIGGVSFHFKSVLVGLGFSLVEIAIQGGLTVRQMVLPTPVAERNVDIYIGIAAKRHVRNRLVRALLAPVERLAGWIVLQVVAYEVQRDQLIWDDKVYLEHPKLTPGDGPIGKYRHWVRQFYTPAA</sequence>
<evidence type="ECO:0000256" key="7">
    <source>
        <dbReference type="ARBA" id="ARBA00023014"/>
    </source>
</evidence>
<reference evidence="13 15" key="2">
    <citation type="submission" date="2019-01" db="EMBL/GenBank/DDBJ databases">
        <title>High-quality-draft genome sequences of five non-tuberculosis mycobacteriaceae isolated from a nosocomial environment.</title>
        <authorList>
            <person name="Tiago I."/>
            <person name="Alarico S."/>
            <person name="Pereira S.G."/>
            <person name="Coelho C."/>
            <person name="Maranha A."/>
            <person name="Empadinhas N."/>
        </authorList>
    </citation>
    <scope>NUCLEOTIDE SEQUENCE [LARGE SCALE GENOMIC DNA]</scope>
    <source>
        <strain evidence="13 15">24AIII</strain>
    </source>
</reference>
<dbReference type="Gene3D" id="2.102.10.10">
    <property type="entry name" value="Rieske [2Fe-2S] iron-sulphur domain"/>
    <property type="match status" value="1"/>
</dbReference>
<dbReference type="Gene3D" id="3.90.380.10">
    <property type="entry name" value="Naphthalene 1,2-dioxygenase Alpha Subunit, Chain A, domain 1"/>
    <property type="match status" value="1"/>
</dbReference>
<dbReference type="InterPro" id="IPR045605">
    <property type="entry name" value="KshA-like_C"/>
</dbReference>
<dbReference type="PANTHER" id="PTHR21266:SF60">
    <property type="entry name" value="3-KETOSTEROID-9-ALPHA-MONOOXYGENASE, OXYGENASE COMPONENT"/>
    <property type="match status" value="1"/>
</dbReference>
<keyword evidence="6" id="KW-0408">Iron</keyword>
<comment type="caution">
    <text evidence="12">The sequence shown here is derived from an EMBL/GenBank/DDBJ whole genome shotgun (WGS) entry which is preliminary data.</text>
</comment>
<organism evidence="12 14">
    <name type="scientific">Mycolicibacterium mucogenicum</name>
    <name type="common">Mycobacterium mucogenicum</name>
    <dbReference type="NCBI Taxonomy" id="56689"/>
    <lineage>
        <taxon>Bacteria</taxon>
        <taxon>Bacillati</taxon>
        <taxon>Actinomycetota</taxon>
        <taxon>Actinomycetes</taxon>
        <taxon>Mycobacteriales</taxon>
        <taxon>Mycobacteriaceae</taxon>
        <taxon>Mycolicibacterium</taxon>
    </lineage>
</organism>
<evidence type="ECO:0000313" key="14">
    <source>
        <dbReference type="Proteomes" id="UP000093962"/>
    </source>
</evidence>
<reference evidence="12 14" key="1">
    <citation type="submission" date="2016-06" db="EMBL/GenBank/DDBJ databases">
        <authorList>
            <person name="Kjaerup R.B."/>
            <person name="Dalgaard T.S."/>
            <person name="Juul-Madsen H.R."/>
        </authorList>
    </citation>
    <scope>NUCLEOTIDE SEQUENCE [LARGE SCALE GENOMIC DNA]</scope>
    <source>
        <strain evidence="12 14">1199456.5</strain>
    </source>
</reference>
<dbReference type="EMBL" id="SDLO01000019">
    <property type="protein sequence ID" value="TDK86331.1"/>
    <property type="molecule type" value="Genomic_DNA"/>
</dbReference>
<proteinExistence type="predicted"/>
<dbReference type="GO" id="GO:0008203">
    <property type="term" value="P:cholesterol metabolic process"/>
    <property type="evidence" value="ECO:0007669"/>
    <property type="project" value="InterPro"/>
</dbReference>
<comment type="subunit">
    <text evidence="10">Homotrimer. The two-component system 3-ketosteroid-9-alpha-monooxygenase is composed of an oxygenase component KshA and a reductase component KshB.</text>
</comment>
<dbReference type="Pfam" id="PF19298">
    <property type="entry name" value="KshA_C"/>
    <property type="match status" value="1"/>
</dbReference>
<evidence type="ECO:0000313" key="12">
    <source>
        <dbReference type="EMBL" id="OBA85627.1"/>
    </source>
</evidence>
<evidence type="ECO:0000259" key="11">
    <source>
        <dbReference type="PROSITE" id="PS51296"/>
    </source>
</evidence>
<dbReference type="Proteomes" id="UP000294929">
    <property type="component" value="Unassembled WGS sequence"/>
</dbReference>
<dbReference type="SUPFAM" id="SSF50022">
    <property type="entry name" value="ISP domain"/>
    <property type="match status" value="1"/>
</dbReference>
<name>A0A1A0MJP1_MYCMU</name>
<dbReference type="Pfam" id="PF00355">
    <property type="entry name" value="Rieske"/>
    <property type="match status" value="1"/>
</dbReference>
<keyword evidence="8" id="KW-0443">Lipid metabolism</keyword>
<dbReference type="GO" id="GO:0046872">
    <property type="term" value="F:metal ion binding"/>
    <property type="evidence" value="ECO:0007669"/>
    <property type="project" value="UniProtKB-KW"/>
</dbReference>
<evidence type="ECO:0000256" key="8">
    <source>
        <dbReference type="ARBA" id="ARBA00023221"/>
    </source>
</evidence>
<evidence type="ECO:0000256" key="1">
    <source>
        <dbReference type="ARBA" id="ARBA00001962"/>
    </source>
</evidence>
<keyword evidence="7" id="KW-0411">Iron-sulfur</keyword>
<evidence type="ECO:0000256" key="3">
    <source>
        <dbReference type="ARBA" id="ARBA00022723"/>
    </source>
</evidence>
<dbReference type="GO" id="GO:0005737">
    <property type="term" value="C:cytoplasm"/>
    <property type="evidence" value="ECO:0007669"/>
    <property type="project" value="TreeGrafter"/>
</dbReference>
<dbReference type="PANTHER" id="PTHR21266">
    <property type="entry name" value="IRON-SULFUR DOMAIN CONTAINING PROTEIN"/>
    <property type="match status" value="1"/>
</dbReference>
<keyword evidence="5" id="KW-0560">Oxidoreductase</keyword>
<evidence type="ECO:0000256" key="4">
    <source>
        <dbReference type="ARBA" id="ARBA00022963"/>
    </source>
</evidence>
<evidence type="ECO:0000256" key="9">
    <source>
        <dbReference type="ARBA" id="ARBA00030944"/>
    </source>
</evidence>
<dbReference type="Proteomes" id="UP000093962">
    <property type="component" value="Unassembled WGS sequence"/>
</dbReference>
<keyword evidence="2" id="KW-0001">2Fe-2S</keyword>
<dbReference type="AlphaFoldDB" id="A0A1A0MJP1"/>
<dbReference type="PROSITE" id="PS51296">
    <property type="entry name" value="RIESKE"/>
    <property type="match status" value="1"/>
</dbReference>